<dbReference type="FunFam" id="3.40.50.300:FF:000134">
    <property type="entry name" value="Iron-enterobactin ABC transporter ATP-binding protein"/>
    <property type="match status" value="1"/>
</dbReference>
<keyword evidence="6 11" id="KW-0067">ATP-binding</keyword>
<evidence type="ECO:0000256" key="5">
    <source>
        <dbReference type="ARBA" id="ARBA00022741"/>
    </source>
</evidence>
<feature type="domain" description="ABC transporter" evidence="10">
    <location>
        <begin position="4"/>
        <end position="240"/>
    </location>
</feature>
<keyword evidence="4" id="KW-0410">Iron transport</keyword>
<dbReference type="InterPro" id="IPR003593">
    <property type="entry name" value="AAA+_ATPase"/>
</dbReference>
<organism evidence="11 12">
    <name type="scientific">Carnobacterium maltaromaticum</name>
    <name type="common">Carnobacterium piscicola</name>
    <dbReference type="NCBI Taxonomy" id="2751"/>
    <lineage>
        <taxon>Bacteria</taxon>
        <taxon>Bacillati</taxon>
        <taxon>Bacillota</taxon>
        <taxon>Bacilli</taxon>
        <taxon>Lactobacillales</taxon>
        <taxon>Carnobacteriaceae</taxon>
        <taxon>Carnobacterium</taxon>
    </lineage>
</organism>
<dbReference type="GO" id="GO:0016887">
    <property type="term" value="F:ATP hydrolysis activity"/>
    <property type="evidence" value="ECO:0007669"/>
    <property type="project" value="InterPro"/>
</dbReference>
<name>A0AAW9JZ14_CARML</name>
<evidence type="ECO:0000256" key="7">
    <source>
        <dbReference type="ARBA" id="ARBA00023004"/>
    </source>
</evidence>
<sequence length="261" mass="29345">MATIETKELSIAYEKKLIVEKLNLTIPTGKITSIIGANGCGKSTVIKTIGRVLKQKMGSVYLNGEDIQKLPTKEIAQQMAVLPQEQQAPSGMTVEELVIYGRFPHQKGFGKLTTYDKEIIDKAIQQTKLTEYKNREVDSLSGGQRQKVWIAMALAQETELILLDEPTTYLDLAHQLEILELLEQLNQKEQRTIVMVLHDINLAARFSDFMVAINGGTIIEKGRPKEVMTTEILKKTFQIDALITEDPRTKKPLCLTYNLLS</sequence>
<gene>
    <name evidence="11" type="ORF">RAK27_04545</name>
</gene>
<reference evidence="11" key="1">
    <citation type="submission" date="2023-08" db="EMBL/GenBank/DDBJ databases">
        <title>Genomic characterization of piscicolin 126 produced by Carnobacterium maltaromaticum CM22 strain isolated from salmon (Salmo salar).</title>
        <authorList>
            <person name="Gonzalez-Gragera E."/>
            <person name="Garcia-Lopez J.D."/>
            <person name="Teso-Perez C."/>
            <person name="Gimenez-Hernandez I."/>
            <person name="Peralta-Sanchez J.M."/>
            <person name="Valdivia E."/>
            <person name="Montalban-Lopez M."/>
            <person name="Martin-Platero A.M."/>
            <person name="Banos A."/>
            <person name="Martinez-Bueno M."/>
        </authorList>
    </citation>
    <scope>NUCLEOTIDE SEQUENCE</scope>
    <source>
        <strain evidence="11">CM22</strain>
    </source>
</reference>
<accession>A0AAW9JZ14</accession>
<dbReference type="PROSITE" id="PS00211">
    <property type="entry name" value="ABC_TRANSPORTER_1"/>
    <property type="match status" value="1"/>
</dbReference>
<dbReference type="InterPro" id="IPR003439">
    <property type="entry name" value="ABC_transporter-like_ATP-bd"/>
</dbReference>
<dbReference type="SMART" id="SM00382">
    <property type="entry name" value="AAA"/>
    <property type="match status" value="1"/>
</dbReference>
<dbReference type="InterPro" id="IPR027417">
    <property type="entry name" value="P-loop_NTPase"/>
</dbReference>
<evidence type="ECO:0000256" key="1">
    <source>
        <dbReference type="ARBA" id="ARBA00004202"/>
    </source>
</evidence>
<evidence type="ECO:0000256" key="3">
    <source>
        <dbReference type="ARBA" id="ARBA00022475"/>
    </source>
</evidence>
<evidence type="ECO:0000256" key="8">
    <source>
        <dbReference type="ARBA" id="ARBA00023065"/>
    </source>
</evidence>
<dbReference type="GO" id="GO:0005886">
    <property type="term" value="C:plasma membrane"/>
    <property type="evidence" value="ECO:0007669"/>
    <property type="project" value="UniProtKB-SubCell"/>
</dbReference>
<keyword evidence="3" id="KW-1003">Cell membrane</keyword>
<keyword evidence="2" id="KW-0813">Transport</keyword>
<comment type="caution">
    <text evidence="11">The sequence shown here is derived from an EMBL/GenBank/DDBJ whole genome shotgun (WGS) entry which is preliminary data.</text>
</comment>
<evidence type="ECO:0000256" key="9">
    <source>
        <dbReference type="ARBA" id="ARBA00023136"/>
    </source>
</evidence>
<dbReference type="InterPro" id="IPR051535">
    <property type="entry name" value="Siderophore_ABC-ATPase"/>
</dbReference>
<dbReference type="SUPFAM" id="SSF52540">
    <property type="entry name" value="P-loop containing nucleoside triphosphate hydrolases"/>
    <property type="match status" value="1"/>
</dbReference>
<keyword evidence="7" id="KW-0408">Iron</keyword>
<keyword evidence="8" id="KW-0406">Ion transport</keyword>
<evidence type="ECO:0000256" key="2">
    <source>
        <dbReference type="ARBA" id="ARBA00022448"/>
    </source>
</evidence>
<evidence type="ECO:0000256" key="6">
    <source>
        <dbReference type="ARBA" id="ARBA00022840"/>
    </source>
</evidence>
<dbReference type="Gene3D" id="3.40.50.300">
    <property type="entry name" value="P-loop containing nucleotide triphosphate hydrolases"/>
    <property type="match status" value="1"/>
</dbReference>
<dbReference type="EMBL" id="JAVBVO010000003">
    <property type="protein sequence ID" value="MDZ5757921.1"/>
    <property type="molecule type" value="Genomic_DNA"/>
</dbReference>
<evidence type="ECO:0000313" key="12">
    <source>
        <dbReference type="Proteomes" id="UP001290462"/>
    </source>
</evidence>
<dbReference type="CDD" id="cd03214">
    <property type="entry name" value="ABC_Iron-Siderophores_B12_Hemin"/>
    <property type="match status" value="1"/>
</dbReference>
<dbReference type="InterPro" id="IPR017871">
    <property type="entry name" value="ABC_transporter-like_CS"/>
</dbReference>
<keyword evidence="5" id="KW-0547">Nucleotide-binding</keyword>
<evidence type="ECO:0000313" key="11">
    <source>
        <dbReference type="EMBL" id="MDZ5757921.1"/>
    </source>
</evidence>
<protein>
    <submittedName>
        <fullName evidence="11">ABC transporter ATP-binding protein</fullName>
    </submittedName>
</protein>
<proteinExistence type="predicted"/>
<dbReference type="RefSeq" id="WP_322808587.1">
    <property type="nucleotide sequence ID" value="NZ_JAVBVO010000003.1"/>
</dbReference>
<dbReference type="PROSITE" id="PS50893">
    <property type="entry name" value="ABC_TRANSPORTER_2"/>
    <property type="match status" value="1"/>
</dbReference>
<evidence type="ECO:0000259" key="10">
    <source>
        <dbReference type="PROSITE" id="PS50893"/>
    </source>
</evidence>
<dbReference type="PANTHER" id="PTHR42771">
    <property type="entry name" value="IRON(3+)-HYDROXAMATE IMPORT ATP-BINDING PROTEIN FHUC"/>
    <property type="match status" value="1"/>
</dbReference>
<dbReference type="GO" id="GO:0005524">
    <property type="term" value="F:ATP binding"/>
    <property type="evidence" value="ECO:0007669"/>
    <property type="project" value="UniProtKB-KW"/>
</dbReference>
<dbReference type="Proteomes" id="UP001290462">
    <property type="component" value="Unassembled WGS sequence"/>
</dbReference>
<dbReference type="GO" id="GO:0006826">
    <property type="term" value="P:iron ion transport"/>
    <property type="evidence" value="ECO:0007669"/>
    <property type="project" value="UniProtKB-KW"/>
</dbReference>
<dbReference type="AlphaFoldDB" id="A0AAW9JZ14"/>
<dbReference type="PANTHER" id="PTHR42771:SF4">
    <property type="entry name" value="IRON(3+)-HYDROXAMATE IMPORT ATP-BINDING PROTEIN FHUC"/>
    <property type="match status" value="1"/>
</dbReference>
<comment type="subcellular location">
    <subcellularLocation>
        <location evidence="1">Cell membrane</location>
        <topology evidence="1">Peripheral membrane protein</topology>
    </subcellularLocation>
</comment>
<keyword evidence="9" id="KW-0472">Membrane</keyword>
<evidence type="ECO:0000256" key="4">
    <source>
        <dbReference type="ARBA" id="ARBA00022496"/>
    </source>
</evidence>
<dbReference type="Pfam" id="PF00005">
    <property type="entry name" value="ABC_tran"/>
    <property type="match status" value="1"/>
</dbReference>